<gene>
    <name evidence="1" type="ORF">L227DRAFT_346612</name>
</gene>
<organism evidence="1 2">
    <name type="scientific">Lentinus tigrinus ALCF2SS1-6</name>
    <dbReference type="NCBI Taxonomy" id="1328759"/>
    <lineage>
        <taxon>Eukaryota</taxon>
        <taxon>Fungi</taxon>
        <taxon>Dikarya</taxon>
        <taxon>Basidiomycota</taxon>
        <taxon>Agaricomycotina</taxon>
        <taxon>Agaricomycetes</taxon>
        <taxon>Polyporales</taxon>
        <taxon>Polyporaceae</taxon>
        <taxon>Lentinus</taxon>
    </lineage>
</organism>
<name>A0A5C2RWB8_9APHY</name>
<proteinExistence type="predicted"/>
<reference evidence="1" key="1">
    <citation type="journal article" date="2018" name="Genome Biol. Evol.">
        <title>Genomics and development of Lentinus tigrinus, a white-rot wood-decaying mushroom with dimorphic fruiting bodies.</title>
        <authorList>
            <person name="Wu B."/>
            <person name="Xu Z."/>
            <person name="Knudson A."/>
            <person name="Carlson A."/>
            <person name="Chen N."/>
            <person name="Kovaka S."/>
            <person name="LaButti K."/>
            <person name="Lipzen A."/>
            <person name="Pennachio C."/>
            <person name="Riley R."/>
            <person name="Schakwitz W."/>
            <person name="Umezawa K."/>
            <person name="Ohm R.A."/>
            <person name="Grigoriev I.V."/>
            <person name="Nagy L.G."/>
            <person name="Gibbons J."/>
            <person name="Hibbett D."/>
        </authorList>
    </citation>
    <scope>NUCLEOTIDE SEQUENCE [LARGE SCALE GENOMIC DNA]</scope>
    <source>
        <strain evidence="1">ALCF2SS1-6</strain>
    </source>
</reference>
<accession>A0A5C2RWB8</accession>
<dbReference type="EMBL" id="ML122304">
    <property type="protein sequence ID" value="RPD54616.1"/>
    <property type="molecule type" value="Genomic_DNA"/>
</dbReference>
<sequence>MFRETRRTRLSACGMRRGTDASVSSWSIRSQKDMAMSRCYCGRRRRDERKISGQATNDGAARSASADDDARRRSLACLSSALSPSLNPPSHRAQDHGRLPCTPPRPLLCPPGCVCQSLPPWHSRCTQLYVLSSIHPPCFVLSNDDDGDDECEYTGRGQVQTGECLQLRPSRPRSLPRTSNLYTRTYVRPPPPCPRFLPHRLSRRLS</sequence>
<protein>
    <submittedName>
        <fullName evidence="1">Uncharacterized protein</fullName>
    </submittedName>
</protein>
<keyword evidence="2" id="KW-1185">Reference proteome</keyword>
<dbReference type="AlphaFoldDB" id="A0A5C2RWB8"/>
<evidence type="ECO:0000313" key="2">
    <source>
        <dbReference type="Proteomes" id="UP000313359"/>
    </source>
</evidence>
<dbReference type="Proteomes" id="UP000313359">
    <property type="component" value="Unassembled WGS sequence"/>
</dbReference>
<evidence type="ECO:0000313" key="1">
    <source>
        <dbReference type="EMBL" id="RPD54616.1"/>
    </source>
</evidence>